<keyword evidence="3" id="KW-1185">Reference proteome</keyword>
<feature type="compositionally biased region" description="Basic residues" evidence="1">
    <location>
        <begin position="373"/>
        <end position="389"/>
    </location>
</feature>
<reference evidence="4" key="1">
    <citation type="submission" date="2025-08" db="UniProtKB">
        <authorList>
            <consortium name="RefSeq"/>
        </authorList>
    </citation>
    <scope>IDENTIFICATION</scope>
    <source>
        <tissue evidence="4">Sperm</tissue>
    </source>
</reference>
<organism evidence="3 4">
    <name type="scientific">Petromyzon marinus</name>
    <name type="common">Sea lamprey</name>
    <dbReference type="NCBI Taxonomy" id="7757"/>
    <lineage>
        <taxon>Eukaryota</taxon>
        <taxon>Metazoa</taxon>
        <taxon>Chordata</taxon>
        <taxon>Craniata</taxon>
        <taxon>Vertebrata</taxon>
        <taxon>Cyclostomata</taxon>
        <taxon>Hyperoartia</taxon>
        <taxon>Petromyzontiformes</taxon>
        <taxon>Petromyzontidae</taxon>
        <taxon>Petromyzon</taxon>
    </lineage>
</organism>
<dbReference type="KEGG" id="pmrn:116951248"/>
<dbReference type="Proteomes" id="UP001318040">
    <property type="component" value="Chromosome 42"/>
</dbReference>
<feature type="region of interest" description="Disordered" evidence="1">
    <location>
        <begin position="182"/>
        <end position="213"/>
    </location>
</feature>
<dbReference type="RefSeq" id="XP_032825639.1">
    <property type="nucleotide sequence ID" value="XM_032969748.1"/>
</dbReference>
<feature type="compositionally biased region" description="Low complexity" evidence="1">
    <location>
        <begin position="320"/>
        <end position="330"/>
    </location>
</feature>
<evidence type="ECO:0000313" key="4">
    <source>
        <dbReference type="RefSeq" id="XP_032825639.1"/>
    </source>
</evidence>
<sequence length="389" mass="40555">MALPVSMLVAVLAIASSATAKPLLSQQAERLVALRGGPYPHARPQALAARLEAALPYEGAMLVAPGAGGPGPYGRGPGAMMGPPGAAGGRPRLAEAAGSQQQQPLRGAGLADLSGPQLARLRQLAAEYAAEGQLRAALGYGPGYPGAGPRAQQLQQQQQLQQLLLLQLQQQQQPELEDNLVEEEVEDDDDDENDDVEEEEEEEEDEVEPDATEGDLGYAELAEALVRALAAELGEEAAAERAGGAAGGWRAPAVRSGWGQQLSSSSQQQLPNTIAGEGIGQQQQRLDEEALGRIVGYLFGSAADGYVGNDVRPRYRRDAQLQQQQQQQAGYGDGGDGVAADRRLKGAASAAAAAAGGTAAAARPGEASPQRCSSRRAAHPRQAHRPLRE</sequence>
<protein>
    <submittedName>
        <fullName evidence="4">RNA polymerase II degradation factor 1-like</fullName>
    </submittedName>
</protein>
<feature type="region of interest" description="Disordered" evidence="1">
    <location>
        <begin position="303"/>
        <end position="389"/>
    </location>
</feature>
<feature type="signal peptide" evidence="2">
    <location>
        <begin position="1"/>
        <end position="20"/>
    </location>
</feature>
<keyword evidence="2" id="KW-0732">Signal</keyword>
<gene>
    <name evidence="4" type="primary">LOC116951248</name>
</gene>
<feature type="chain" id="PRO_5042469152" evidence="2">
    <location>
        <begin position="21"/>
        <end position="389"/>
    </location>
</feature>
<evidence type="ECO:0000256" key="2">
    <source>
        <dbReference type="SAM" id="SignalP"/>
    </source>
</evidence>
<evidence type="ECO:0000313" key="3">
    <source>
        <dbReference type="Proteomes" id="UP001318040"/>
    </source>
</evidence>
<accession>A0AAJ7TX00</accession>
<proteinExistence type="predicted"/>
<feature type="compositionally biased region" description="Low complexity" evidence="1">
    <location>
        <begin position="346"/>
        <end position="367"/>
    </location>
</feature>
<name>A0AAJ7TX00_PETMA</name>
<evidence type="ECO:0000256" key="1">
    <source>
        <dbReference type="SAM" id="MobiDB-lite"/>
    </source>
</evidence>
<dbReference type="AlphaFoldDB" id="A0AAJ7TX00"/>